<dbReference type="AlphaFoldDB" id="A0A1I2V7F7"/>
<keyword evidence="2" id="KW-1185">Reference proteome</keyword>
<evidence type="ECO:0000313" key="1">
    <source>
        <dbReference type="EMBL" id="SFG85315.1"/>
    </source>
</evidence>
<reference evidence="2" key="1">
    <citation type="submission" date="2016-10" db="EMBL/GenBank/DDBJ databases">
        <authorList>
            <person name="Varghese N."/>
            <person name="Submissions S."/>
        </authorList>
    </citation>
    <scope>NUCLEOTIDE SEQUENCE [LARGE SCALE GENOMIC DNA]</scope>
    <source>
        <strain evidence="2">Gh-105</strain>
    </source>
</reference>
<dbReference type="RefSeq" id="WP_091972448.1">
    <property type="nucleotide sequence ID" value="NZ_FOPM01000013.1"/>
</dbReference>
<organism evidence="1 2">
    <name type="scientific">Methylobacterium gossipiicola</name>
    <dbReference type="NCBI Taxonomy" id="582675"/>
    <lineage>
        <taxon>Bacteria</taxon>
        <taxon>Pseudomonadati</taxon>
        <taxon>Pseudomonadota</taxon>
        <taxon>Alphaproteobacteria</taxon>
        <taxon>Hyphomicrobiales</taxon>
        <taxon>Methylobacteriaceae</taxon>
        <taxon>Methylobacterium</taxon>
    </lineage>
</organism>
<protein>
    <submittedName>
        <fullName evidence="1">Uncharacterized protein</fullName>
    </submittedName>
</protein>
<evidence type="ECO:0000313" key="2">
    <source>
        <dbReference type="Proteomes" id="UP000199229"/>
    </source>
</evidence>
<name>A0A1I2V7F7_9HYPH</name>
<sequence>MEPYSEHRVLHGEVYNWCKASLMVPDLEPERRAQIEEIHTQANRRACSIIPHEYEQIRKNNALALKELAWLRSDPRVDIGNAY</sequence>
<proteinExistence type="predicted"/>
<accession>A0A1I2V7F7</accession>
<dbReference type="EMBL" id="FOPM01000013">
    <property type="protein sequence ID" value="SFG85315.1"/>
    <property type="molecule type" value="Genomic_DNA"/>
</dbReference>
<dbReference type="STRING" id="582675.SAMN05192565_113120"/>
<dbReference type="Proteomes" id="UP000199229">
    <property type="component" value="Unassembled WGS sequence"/>
</dbReference>
<gene>
    <name evidence="1" type="ORF">SAMN05192565_113120</name>
</gene>